<feature type="chain" id="PRO_5016876635" evidence="1">
    <location>
        <begin position="20"/>
        <end position="346"/>
    </location>
</feature>
<name>A0A367XQ73_9ASCO</name>
<evidence type="ECO:0000313" key="3">
    <source>
        <dbReference type="Proteomes" id="UP000253472"/>
    </source>
</evidence>
<protein>
    <submittedName>
        <fullName evidence="2">Uncharacterized protein</fullName>
    </submittedName>
</protein>
<proteinExistence type="predicted"/>
<keyword evidence="1" id="KW-0732">Signal</keyword>
<comment type="caution">
    <text evidence="2">The sequence shown here is derived from an EMBL/GenBank/DDBJ whole genome shotgun (WGS) entry which is preliminary data.</text>
</comment>
<feature type="signal peptide" evidence="1">
    <location>
        <begin position="1"/>
        <end position="19"/>
    </location>
</feature>
<keyword evidence="3" id="KW-1185">Reference proteome</keyword>
<evidence type="ECO:0000313" key="2">
    <source>
        <dbReference type="EMBL" id="RCK55766.1"/>
    </source>
</evidence>
<organism evidence="2 3">
    <name type="scientific">Candida viswanathii</name>
    <dbReference type="NCBI Taxonomy" id="5486"/>
    <lineage>
        <taxon>Eukaryota</taxon>
        <taxon>Fungi</taxon>
        <taxon>Dikarya</taxon>
        <taxon>Ascomycota</taxon>
        <taxon>Saccharomycotina</taxon>
        <taxon>Pichiomycetes</taxon>
        <taxon>Debaryomycetaceae</taxon>
        <taxon>Candida/Lodderomyces clade</taxon>
        <taxon>Candida</taxon>
    </lineage>
</organism>
<dbReference type="AlphaFoldDB" id="A0A367XQ73"/>
<reference evidence="2 3" key="1">
    <citation type="submission" date="2018-06" db="EMBL/GenBank/DDBJ databases">
        <title>Whole genome sequencing of Candida tropicalis (genome annotated by CSBL at Korea University).</title>
        <authorList>
            <person name="Ahn J."/>
        </authorList>
    </citation>
    <scope>NUCLEOTIDE SEQUENCE [LARGE SCALE GENOMIC DNA]</scope>
    <source>
        <strain evidence="2 3">ATCC 20962</strain>
    </source>
</reference>
<accession>A0A367XQ73</accession>
<dbReference type="EMBL" id="QLNQ01000029">
    <property type="protein sequence ID" value="RCK55766.1"/>
    <property type="molecule type" value="Genomic_DNA"/>
</dbReference>
<dbReference type="OrthoDB" id="4024574at2759"/>
<gene>
    <name evidence="2" type="ORF">Cantr_05720</name>
</gene>
<evidence type="ECO:0000256" key="1">
    <source>
        <dbReference type="SAM" id="SignalP"/>
    </source>
</evidence>
<sequence>MLLPFTILCVMTIMPTIWSKLFYNQEHKICNPKQLTPFFPFTGFKITRQYKISGYTLPVSMHFITISHCNHGQVDYQKVIRTDSSGNIDWERPFCMLKPKLGEMLTLPAHDIIGDPELQDNEEENDEFFVGVFGFIMYKGKRMSRLLRKKLDIQLEKLTNGKWLEYTGKNKYHHHQDLMSKDPQSSLEWESRNLVCYKMARRKKYAKRKIDFFMPHTFVGGLFECILPMDLKRQIFHQFTSLDFIIQQIKIECDPNLSRPISPLIAEDSTTQWFENKLHNVVNPGIIQTIPYLTTLTPLNLRFSTSETPDMFKDSWATKIEVNENYVYREADLHLISRAIALSADF</sequence>
<dbReference type="Proteomes" id="UP000253472">
    <property type="component" value="Unassembled WGS sequence"/>
</dbReference>